<comment type="caution">
    <text evidence="1">The sequence shown here is derived from an EMBL/GenBank/DDBJ whole genome shotgun (WGS) entry which is preliminary data.</text>
</comment>
<reference evidence="1 2" key="1">
    <citation type="submission" date="2014-10" db="EMBL/GenBank/DDBJ databases">
        <title>Genome sequence of Micropolyspora internatus JCM3315.</title>
        <authorList>
            <person name="Shin S.-K."/>
            <person name="Yi H."/>
        </authorList>
    </citation>
    <scope>NUCLEOTIDE SEQUENCE [LARGE SCALE GENOMIC DNA]</scope>
    <source>
        <strain evidence="1 2">JCM 3315</strain>
    </source>
</reference>
<dbReference type="EMBL" id="JRZE01000003">
    <property type="protein sequence ID" value="KHF45022.1"/>
    <property type="molecule type" value="Genomic_DNA"/>
</dbReference>
<protein>
    <submittedName>
        <fullName evidence="1">Uncharacterized protein</fullName>
    </submittedName>
</protein>
<evidence type="ECO:0000313" key="2">
    <source>
        <dbReference type="Proteomes" id="UP000030848"/>
    </source>
</evidence>
<gene>
    <name evidence="1" type="ORF">MINT15_19040</name>
</gene>
<sequence>MYSRYTNRLISVVPSAHEPEQRIMPRRGPCVVDGAGTDADQNRS</sequence>
<evidence type="ECO:0000313" key="1">
    <source>
        <dbReference type="EMBL" id="KHF45022.1"/>
    </source>
</evidence>
<proteinExistence type="predicted"/>
<organism evidence="1 2">
    <name type="scientific">Saccharomonospora viridis</name>
    <dbReference type="NCBI Taxonomy" id="1852"/>
    <lineage>
        <taxon>Bacteria</taxon>
        <taxon>Bacillati</taxon>
        <taxon>Actinomycetota</taxon>
        <taxon>Actinomycetes</taxon>
        <taxon>Pseudonocardiales</taxon>
        <taxon>Pseudonocardiaceae</taxon>
        <taxon>Saccharomonospora</taxon>
    </lineage>
</organism>
<dbReference type="Proteomes" id="UP000030848">
    <property type="component" value="Unassembled WGS sequence"/>
</dbReference>
<accession>A0A837DCB5</accession>
<name>A0A837DCB5_9PSEU</name>
<dbReference type="AlphaFoldDB" id="A0A837DCB5"/>